<feature type="region of interest" description="Disordered" evidence="2">
    <location>
        <begin position="314"/>
        <end position="359"/>
    </location>
</feature>
<evidence type="ECO:0000313" key="4">
    <source>
        <dbReference type="Proteomes" id="UP000075714"/>
    </source>
</evidence>
<dbReference type="EMBL" id="LSYV01000018">
    <property type="protein sequence ID" value="KXZ50196.1"/>
    <property type="molecule type" value="Genomic_DNA"/>
</dbReference>
<comment type="caution">
    <text evidence="3">The sequence shown here is derived from an EMBL/GenBank/DDBJ whole genome shotgun (WGS) entry which is preliminary data.</text>
</comment>
<dbReference type="Proteomes" id="UP000075714">
    <property type="component" value="Unassembled WGS sequence"/>
</dbReference>
<name>A0A150GK34_GONPE</name>
<reference evidence="4" key="1">
    <citation type="journal article" date="2016" name="Nat. Commun.">
        <title>The Gonium pectorale genome demonstrates co-option of cell cycle regulation during the evolution of multicellularity.</title>
        <authorList>
            <person name="Hanschen E.R."/>
            <person name="Marriage T.N."/>
            <person name="Ferris P.J."/>
            <person name="Hamaji T."/>
            <person name="Toyoda A."/>
            <person name="Fujiyama A."/>
            <person name="Neme R."/>
            <person name="Noguchi H."/>
            <person name="Minakuchi Y."/>
            <person name="Suzuki M."/>
            <person name="Kawai-Toyooka H."/>
            <person name="Smith D.R."/>
            <person name="Sparks H."/>
            <person name="Anderson J."/>
            <person name="Bakaric R."/>
            <person name="Luria V."/>
            <person name="Karger A."/>
            <person name="Kirschner M.W."/>
            <person name="Durand P.M."/>
            <person name="Michod R.E."/>
            <person name="Nozaki H."/>
            <person name="Olson B.J."/>
        </authorList>
    </citation>
    <scope>NUCLEOTIDE SEQUENCE [LARGE SCALE GENOMIC DNA]</scope>
    <source>
        <strain evidence="4">NIES-2863</strain>
    </source>
</reference>
<dbReference type="AlphaFoldDB" id="A0A150GK34"/>
<proteinExistence type="predicted"/>
<sequence length="561" mass="60276">MDVIRPRHLVFEDLSGSLARNAPDKLAQQRSGASGQAESIHALKAQLKAIAGSLQDVHSSMQQRVDGHRKAALEQLEATGGRQALESHLKAQKATWKFIGQKEAFLERVKALRDCQELLQHDFSNDIAIADKAVQALKEEIRDRNAAISKVEQQLGGMIQQITRLYESSNATAGQLAMQLPRIDVELEEYTSGRQEPPEPTVDGLGEAELMQLICEEEARATQLEQQAALESANWAAEQAEYAALEARLSELREDVAAMEEECSEAAKKQGAKYSDQLQWYEKLSAAVSRLTGVELASLDGCSLSLTITQTIPRAMPGREHPQPGTSGCATLPDSQASQPHTSSMDPSSSAAEVAGPGAETAEHVLTLEFEGPGSDQLRSAALNPPAVDIEEDVRVARAAQEMGGPEAAGALSGLLMDVKARLRRHCRRQLQLEDAHEIYPLQPTSVSPTLIRCVLPNKIEVELDVPLGWPEEPGTRLQLVQLQAPRASQDLAPVLARLQQELEEALAAPEPAAGPGQAGGAGAAGGGAGGVQAELRRRQLQGCSLRELLGWVYGNVAAHG</sequence>
<keyword evidence="1" id="KW-0175">Coiled coil</keyword>
<feature type="coiled-coil region" evidence="1">
    <location>
        <begin position="235"/>
        <end position="269"/>
    </location>
</feature>
<gene>
    <name evidence="3" type="ORF">GPECTOR_17g833</name>
</gene>
<protein>
    <submittedName>
        <fullName evidence="3">Uncharacterized protein</fullName>
    </submittedName>
</protein>
<organism evidence="3 4">
    <name type="scientific">Gonium pectorale</name>
    <name type="common">Green alga</name>
    <dbReference type="NCBI Taxonomy" id="33097"/>
    <lineage>
        <taxon>Eukaryota</taxon>
        <taxon>Viridiplantae</taxon>
        <taxon>Chlorophyta</taxon>
        <taxon>core chlorophytes</taxon>
        <taxon>Chlorophyceae</taxon>
        <taxon>CS clade</taxon>
        <taxon>Chlamydomonadales</taxon>
        <taxon>Volvocaceae</taxon>
        <taxon>Gonium</taxon>
    </lineage>
</organism>
<feature type="compositionally biased region" description="Gly residues" evidence="2">
    <location>
        <begin position="517"/>
        <end position="530"/>
    </location>
</feature>
<feature type="region of interest" description="Disordered" evidence="2">
    <location>
        <begin position="510"/>
        <end position="530"/>
    </location>
</feature>
<accession>A0A150GK34</accession>
<keyword evidence="4" id="KW-1185">Reference proteome</keyword>
<evidence type="ECO:0000256" key="2">
    <source>
        <dbReference type="SAM" id="MobiDB-lite"/>
    </source>
</evidence>
<feature type="compositionally biased region" description="Polar residues" evidence="2">
    <location>
        <begin position="324"/>
        <end position="351"/>
    </location>
</feature>
<evidence type="ECO:0000256" key="1">
    <source>
        <dbReference type="SAM" id="Coils"/>
    </source>
</evidence>
<dbReference type="STRING" id="33097.A0A150GK34"/>
<evidence type="ECO:0000313" key="3">
    <source>
        <dbReference type="EMBL" id="KXZ50196.1"/>
    </source>
</evidence>
<dbReference type="OrthoDB" id="539105at2759"/>